<dbReference type="InParanoid" id="A0A409WWZ2"/>
<dbReference type="InterPro" id="IPR017975">
    <property type="entry name" value="Tubulin_CS"/>
</dbReference>
<organism evidence="7 8">
    <name type="scientific">Psilocybe cyanescens</name>
    <dbReference type="NCBI Taxonomy" id="93625"/>
    <lineage>
        <taxon>Eukaryota</taxon>
        <taxon>Fungi</taxon>
        <taxon>Dikarya</taxon>
        <taxon>Basidiomycota</taxon>
        <taxon>Agaricomycotina</taxon>
        <taxon>Agaricomycetes</taxon>
        <taxon>Agaricomycetidae</taxon>
        <taxon>Agaricales</taxon>
        <taxon>Agaricineae</taxon>
        <taxon>Strophariaceae</taxon>
        <taxon>Psilocybe</taxon>
    </lineage>
</organism>
<dbReference type="PRINTS" id="PR01519">
    <property type="entry name" value="EPSLNTUBULIN"/>
</dbReference>
<protein>
    <recommendedName>
        <fullName evidence="6">Tubulin/FtsZ GTPase domain-containing protein</fullName>
    </recommendedName>
</protein>
<dbReference type="InterPro" id="IPR000217">
    <property type="entry name" value="Tubulin"/>
</dbReference>
<sequence length="64" mass="6901">MDMGEREAKNGDSLEAFLVLHSIAGGTGSGLGSFILERLDDKFPKNAIQTYNVFPNTQEGDVVV</sequence>
<evidence type="ECO:0000313" key="7">
    <source>
        <dbReference type="EMBL" id="PPQ83022.1"/>
    </source>
</evidence>
<dbReference type="AlphaFoldDB" id="A0A409WWZ2"/>
<dbReference type="GO" id="GO:0007017">
    <property type="term" value="P:microtubule-based process"/>
    <property type="evidence" value="ECO:0007669"/>
    <property type="project" value="InterPro"/>
</dbReference>
<keyword evidence="4 5" id="KW-0342">GTP-binding</keyword>
<dbReference type="InterPro" id="IPR036525">
    <property type="entry name" value="Tubulin/FtsZ_GTPase_sf"/>
</dbReference>
<gene>
    <name evidence="7" type="ORF">CVT25_005262</name>
</gene>
<dbReference type="InterPro" id="IPR004057">
    <property type="entry name" value="Epsilon_tubulin"/>
</dbReference>
<proteinExistence type="inferred from homology"/>
<comment type="caution">
    <text evidence="7">The sequence shown here is derived from an EMBL/GenBank/DDBJ whole genome shotgun (WGS) entry which is preliminary data.</text>
</comment>
<evidence type="ECO:0000256" key="3">
    <source>
        <dbReference type="ARBA" id="ARBA00022741"/>
    </source>
</evidence>
<dbReference type="GO" id="GO:0005874">
    <property type="term" value="C:microtubule"/>
    <property type="evidence" value="ECO:0007669"/>
    <property type="project" value="UniProtKB-KW"/>
</dbReference>
<dbReference type="Proteomes" id="UP000283269">
    <property type="component" value="Unassembled WGS sequence"/>
</dbReference>
<dbReference type="PRINTS" id="PR01161">
    <property type="entry name" value="TUBULIN"/>
</dbReference>
<evidence type="ECO:0000256" key="1">
    <source>
        <dbReference type="ARBA" id="ARBA00009636"/>
    </source>
</evidence>
<dbReference type="SUPFAM" id="SSF52490">
    <property type="entry name" value="Tubulin nucleotide-binding domain-like"/>
    <property type="match status" value="1"/>
</dbReference>
<evidence type="ECO:0000256" key="5">
    <source>
        <dbReference type="RuleBase" id="RU000352"/>
    </source>
</evidence>
<dbReference type="PROSITE" id="PS00227">
    <property type="entry name" value="TUBULIN"/>
    <property type="match status" value="1"/>
</dbReference>
<keyword evidence="3 5" id="KW-0547">Nucleotide-binding</keyword>
<keyword evidence="2 5" id="KW-0493">Microtubule</keyword>
<evidence type="ECO:0000259" key="6">
    <source>
        <dbReference type="Pfam" id="PF00091"/>
    </source>
</evidence>
<dbReference type="Gene3D" id="3.40.50.1440">
    <property type="entry name" value="Tubulin/FtsZ, GTPase domain"/>
    <property type="match status" value="1"/>
</dbReference>
<evidence type="ECO:0000256" key="2">
    <source>
        <dbReference type="ARBA" id="ARBA00022701"/>
    </source>
</evidence>
<comment type="similarity">
    <text evidence="1 5">Belongs to the tubulin family.</text>
</comment>
<reference evidence="7 8" key="1">
    <citation type="journal article" date="2018" name="Evol. Lett.">
        <title>Horizontal gene cluster transfer increased hallucinogenic mushroom diversity.</title>
        <authorList>
            <person name="Reynolds H.T."/>
            <person name="Vijayakumar V."/>
            <person name="Gluck-Thaler E."/>
            <person name="Korotkin H.B."/>
            <person name="Matheny P.B."/>
            <person name="Slot J.C."/>
        </authorList>
    </citation>
    <scope>NUCLEOTIDE SEQUENCE [LARGE SCALE GENOMIC DNA]</scope>
    <source>
        <strain evidence="7 8">2631</strain>
    </source>
</reference>
<accession>A0A409WWZ2</accession>
<dbReference type="Pfam" id="PF00091">
    <property type="entry name" value="Tubulin"/>
    <property type="match status" value="1"/>
</dbReference>
<evidence type="ECO:0000256" key="4">
    <source>
        <dbReference type="ARBA" id="ARBA00023134"/>
    </source>
</evidence>
<dbReference type="STRING" id="93625.A0A409WWZ2"/>
<evidence type="ECO:0000313" key="8">
    <source>
        <dbReference type="Proteomes" id="UP000283269"/>
    </source>
</evidence>
<dbReference type="PANTHER" id="PTHR11588">
    <property type="entry name" value="TUBULIN"/>
    <property type="match status" value="1"/>
</dbReference>
<keyword evidence="8" id="KW-1185">Reference proteome</keyword>
<name>A0A409WWZ2_PSICY</name>
<dbReference type="OrthoDB" id="10249382at2759"/>
<dbReference type="EMBL" id="NHYD01003061">
    <property type="protein sequence ID" value="PPQ83022.1"/>
    <property type="molecule type" value="Genomic_DNA"/>
</dbReference>
<dbReference type="InterPro" id="IPR003008">
    <property type="entry name" value="Tubulin_FtsZ_GTPase"/>
</dbReference>
<dbReference type="GO" id="GO:0005525">
    <property type="term" value="F:GTP binding"/>
    <property type="evidence" value="ECO:0007669"/>
    <property type="project" value="UniProtKB-UniRule"/>
</dbReference>
<feature type="domain" description="Tubulin/FtsZ GTPase" evidence="6">
    <location>
        <begin position="5"/>
        <end position="60"/>
    </location>
</feature>